<evidence type="ECO:0000313" key="1">
    <source>
        <dbReference type="EMBL" id="CAF4215549.1"/>
    </source>
</evidence>
<organism evidence="1 2">
    <name type="scientific">Rotaria sordida</name>
    <dbReference type="NCBI Taxonomy" id="392033"/>
    <lineage>
        <taxon>Eukaryota</taxon>
        <taxon>Metazoa</taxon>
        <taxon>Spiralia</taxon>
        <taxon>Gnathifera</taxon>
        <taxon>Rotifera</taxon>
        <taxon>Eurotatoria</taxon>
        <taxon>Bdelloidea</taxon>
        <taxon>Philodinida</taxon>
        <taxon>Philodinidae</taxon>
        <taxon>Rotaria</taxon>
    </lineage>
</organism>
<sequence length="17" mass="1764">MASNDSIESAQKAVLAE</sequence>
<dbReference type="AlphaFoldDB" id="A0A820C2X3"/>
<reference evidence="1" key="1">
    <citation type="submission" date="2021-02" db="EMBL/GenBank/DDBJ databases">
        <authorList>
            <person name="Nowell W R."/>
        </authorList>
    </citation>
    <scope>NUCLEOTIDE SEQUENCE</scope>
</reference>
<accession>A0A820C2X3</accession>
<proteinExistence type="predicted"/>
<name>A0A820C2X3_9BILA</name>
<comment type="caution">
    <text evidence="1">The sequence shown here is derived from an EMBL/GenBank/DDBJ whole genome shotgun (WGS) entry which is preliminary data.</text>
</comment>
<feature type="non-terminal residue" evidence="1">
    <location>
        <position position="17"/>
    </location>
</feature>
<dbReference type="EMBL" id="CAJOAX010024019">
    <property type="protein sequence ID" value="CAF4215549.1"/>
    <property type="molecule type" value="Genomic_DNA"/>
</dbReference>
<protein>
    <submittedName>
        <fullName evidence="1">Uncharacterized protein</fullName>
    </submittedName>
</protein>
<dbReference type="Proteomes" id="UP000663823">
    <property type="component" value="Unassembled WGS sequence"/>
</dbReference>
<evidence type="ECO:0000313" key="2">
    <source>
        <dbReference type="Proteomes" id="UP000663823"/>
    </source>
</evidence>
<gene>
    <name evidence="1" type="ORF">OTI717_LOCUS39162</name>
</gene>